<dbReference type="PANTHER" id="PTHR43884">
    <property type="entry name" value="ACYL-COA DEHYDROGENASE"/>
    <property type="match status" value="1"/>
</dbReference>
<evidence type="ECO:0000259" key="6">
    <source>
        <dbReference type="Pfam" id="PF00441"/>
    </source>
</evidence>
<dbReference type="Pfam" id="PF02770">
    <property type="entry name" value="Acyl-CoA_dh_M"/>
    <property type="match status" value="1"/>
</dbReference>
<keyword evidence="3 5" id="KW-0285">Flavoprotein</keyword>
<dbReference type="InterPro" id="IPR036250">
    <property type="entry name" value="AcylCo_DH-like_C"/>
</dbReference>
<evidence type="ECO:0000256" key="4">
    <source>
        <dbReference type="ARBA" id="ARBA00022827"/>
    </source>
</evidence>
<dbReference type="Gene3D" id="1.20.140.10">
    <property type="entry name" value="Butyryl-CoA Dehydrogenase, subunit A, domain 3"/>
    <property type="match status" value="1"/>
</dbReference>
<dbReference type="Pfam" id="PF02771">
    <property type="entry name" value="Acyl-CoA_dh_N"/>
    <property type="match status" value="1"/>
</dbReference>
<dbReference type="GO" id="GO:0050660">
    <property type="term" value="F:flavin adenine dinucleotide binding"/>
    <property type="evidence" value="ECO:0007669"/>
    <property type="project" value="InterPro"/>
</dbReference>
<keyword evidence="5" id="KW-0560">Oxidoreductase</keyword>
<protein>
    <submittedName>
        <fullName evidence="9">Acyl-CoA/acyl-ACP dehydrogenase</fullName>
    </submittedName>
</protein>
<dbReference type="GO" id="GO:0003995">
    <property type="term" value="F:acyl-CoA dehydrogenase activity"/>
    <property type="evidence" value="ECO:0007669"/>
    <property type="project" value="TreeGrafter"/>
</dbReference>
<feature type="domain" description="Acyl-CoA oxidase/dehydrogenase middle" evidence="7">
    <location>
        <begin position="120"/>
        <end position="206"/>
    </location>
</feature>
<evidence type="ECO:0000256" key="2">
    <source>
        <dbReference type="ARBA" id="ARBA00009347"/>
    </source>
</evidence>
<sequence>MSKGTDKTDSYWLGIAGDLSAEFAKKAADVDRMGELPKENLIALSESGLDLAILPKEWGGGGISYRTYGKIVFAIARGCPATACIWLMHTGAAEGLVMLSSPERSRYYLEELKRGKRFASALSEPASGNLFLSPVQEAIPLPDGDWKLEGAKRFVSGSEWADYFIVNIGIEGKTTFFGVERDDSVVIHDIWDSLGMRGTRSQLIGFNGTRLKKENRCGEALRARQGLIALGLPWLSLGIAQSAYDAMRAHAEKKMLPSTGLPLGHAQWVQVEVAQAYVKLKAAKLLAEDLLRLADEHSEETNRAGLEAKLMANQVAKEIADLGIRVGGGLAYTKALPFERHLRDAQAGGLMAYSSELCQIHIGQSELRVGK</sequence>
<organism evidence="9 10">
    <name type="scientific">Cohnella thailandensis</name>
    <dbReference type="NCBI Taxonomy" id="557557"/>
    <lineage>
        <taxon>Bacteria</taxon>
        <taxon>Bacillati</taxon>
        <taxon>Bacillota</taxon>
        <taxon>Bacilli</taxon>
        <taxon>Bacillales</taxon>
        <taxon>Paenibacillaceae</taxon>
        <taxon>Cohnella</taxon>
    </lineage>
</organism>
<dbReference type="SUPFAM" id="SSF47203">
    <property type="entry name" value="Acyl-CoA dehydrogenase C-terminal domain-like"/>
    <property type="match status" value="1"/>
</dbReference>
<feature type="domain" description="Acyl-CoA dehydrogenase/oxidase C-terminal" evidence="6">
    <location>
        <begin position="235"/>
        <end position="352"/>
    </location>
</feature>
<dbReference type="InterPro" id="IPR037069">
    <property type="entry name" value="AcylCoA_DH/ox_N_sf"/>
</dbReference>
<dbReference type="Pfam" id="PF00441">
    <property type="entry name" value="Acyl-CoA_dh_1"/>
    <property type="match status" value="1"/>
</dbReference>
<dbReference type="Gene3D" id="2.40.110.10">
    <property type="entry name" value="Butyryl-CoA Dehydrogenase, subunit A, domain 2"/>
    <property type="match status" value="1"/>
</dbReference>
<proteinExistence type="inferred from homology"/>
<keyword evidence="10" id="KW-1185">Reference proteome</keyword>
<dbReference type="InterPro" id="IPR046373">
    <property type="entry name" value="Acyl-CoA_Oxase/DH_mid-dom_sf"/>
</dbReference>
<dbReference type="EMBL" id="JACJVQ010000005">
    <property type="protein sequence ID" value="MBB6633518.1"/>
    <property type="molecule type" value="Genomic_DNA"/>
</dbReference>
<dbReference type="Proteomes" id="UP000535838">
    <property type="component" value="Unassembled WGS sequence"/>
</dbReference>
<accession>A0A841STH9</accession>
<dbReference type="AlphaFoldDB" id="A0A841STH9"/>
<dbReference type="SUPFAM" id="SSF56645">
    <property type="entry name" value="Acyl-CoA dehydrogenase NM domain-like"/>
    <property type="match status" value="1"/>
</dbReference>
<dbReference type="InterPro" id="IPR009100">
    <property type="entry name" value="AcylCoA_DH/oxidase_NM_dom_sf"/>
</dbReference>
<comment type="caution">
    <text evidence="9">The sequence shown here is derived from an EMBL/GenBank/DDBJ whole genome shotgun (WGS) entry which is preliminary data.</text>
</comment>
<keyword evidence="4 5" id="KW-0274">FAD</keyword>
<dbReference type="Gene3D" id="1.10.540.10">
    <property type="entry name" value="Acyl-CoA dehydrogenase/oxidase, N-terminal domain"/>
    <property type="match status" value="1"/>
</dbReference>
<comment type="similarity">
    <text evidence="2 5">Belongs to the acyl-CoA dehydrogenase family.</text>
</comment>
<gene>
    <name evidence="9" type="ORF">H7B67_05320</name>
</gene>
<evidence type="ECO:0000256" key="3">
    <source>
        <dbReference type="ARBA" id="ARBA00022630"/>
    </source>
</evidence>
<evidence type="ECO:0000313" key="10">
    <source>
        <dbReference type="Proteomes" id="UP000535838"/>
    </source>
</evidence>
<dbReference type="InterPro" id="IPR009075">
    <property type="entry name" value="AcylCo_DH/oxidase_C"/>
</dbReference>
<comment type="cofactor">
    <cofactor evidence="1 5">
        <name>FAD</name>
        <dbReference type="ChEBI" id="CHEBI:57692"/>
    </cofactor>
</comment>
<dbReference type="PANTHER" id="PTHR43884:SF12">
    <property type="entry name" value="ISOVALERYL-COA DEHYDROGENASE, MITOCHONDRIAL-RELATED"/>
    <property type="match status" value="1"/>
</dbReference>
<dbReference type="InterPro" id="IPR006091">
    <property type="entry name" value="Acyl-CoA_Oxase/DH_mid-dom"/>
</dbReference>
<reference evidence="9 10" key="1">
    <citation type="submission" date="2020-08" db="EMBL/GenBank/DDBJ databases">
        <title>Cohnella phylogeny.</title>
        <authorList>
            <person name="Dunlap C."/>
        </authorList>
    </citation>
    <scope>NUCLEOTIDE SEQUENCE [LARGE SCALE GENOMIC DNA]</scope>
    <source>
        <strain evidence="9 10">DSM 25241</strain>
    </source>
</reference>
<evidence type="ECO:0000259" key="8">
    <source>
        <dbReference type="Pfam" id="PF02771"/>
    </source>
</evidence>
<dbReference type="PIRSF" id="PIRSF016578">
    <property type="entry name" value="HsaA"/>
    <property type="match status" value="1"/>
</dbReference>
<dbReference type="InterPro" id="IPR013786">
    <property type="entry name" value="AcylCoA_DH/ox_N"/>
</dbReference>
<evidence type="ECO:0000256" key="5">
    <source>
        <dbReference type="RuleBase" id="RU362125"/>
    </source>
</evidence>
<evidence type="ECO:0000256" key="1">
    <source>
        <dbReference type="ARBA" id="ARBA00001974"/>
    </source>
</evidence>
<evidence type="ECO:0000259" key="7">
    <source>
        <dbReference type="Pfam" id="PF02770"/>
    </source>
</evidence>
<dbReference type="RefSeq" id="WP_185118759.1">
    <property type="nucleotide sequence ID" value="NZ_JACJVQ010000005.1"/>
</dbReference>
<evidence type="ECO:0000313" key="9">
    <source>
        <dbReference type="EMBL" id="MBB6633518.1"/>
    </source>
</evidence>
<feature type="domain" description="Acyl-CoA dehydrogenase/oxidase N-terminal" evidence="8">
    <location>
        <begin position="21"/>
        <end position="115"/>
    </location>
</feature>
<name>A0A841STH9_9BACL</name>